<name>A0A7N2MVR8_QUELO</name>
<dbReference type="Gramene" id="QL11p024169:mrna">
    <property type="protein sequence ID" value="QL11p024169:mrna:CDS:1"/>
    <property type="gene ID" value="QL11p024169"/>
</dbReference>
<feature type="compositionally biased region" description="Pro residues" evidence="1">
    <location>
        <begin position="159"/>
        <end position="169"/>
    </location>
</feature>
<reference evidence="3 4" key="1">
    <citation type="journal article" date="2016" name="G3 (Bethesda)">
        <title>First Draft Assembly and Annotation of the Genome of a California Endemic Oak Quercus lobata Nee (Fagaceae).</title>
        <authorList>
            <person name="Sork V.L."/>
            <person name="Fitz-Gibbon S.T."/>
            <person name="Puiu D."/>
            <person name="Crepeau M."/>
            <person name="Gugger P.F."/>
            <person name="Sherman R."/>
            <person name="Stevens K."/>
            <person name="Langley C.H."/>
            <person name="Pellegrini M."/>
            <person name="Salzberg S.L."/>
        </authorList>
    </citation>
    <scope>NUCLEOTIDE SEQUENCE [LARGE SCALE GENOMIC DNA]</scope>
    <source>
        <strain evidence="3 4">cv. SW786</strain>
    </source>
</reference>
<dbReference type="GeneID" id="115968340"/>
<feature type="region of interest" description="Disordered" evidence="1">
    <location>
        <begin position="148"/>
        <end position="242"/>
    </location>
</feature>
<dbReference type="InterPro" id="IPR053052">
    <property type="entry name" value="Imprinting_Balance_Reg"/>
</dbReference>
<dbReference type="KEGG" id="qlo:115968340"/>
<accession>A0A7N2MVR8</accession>
<feature type="region of interest" description="Disordered" evidence="1">
    <location>
        <begin position="365"/>
        <end position="486"/>
    </location>
</feature>
<dbReference type="EMBL" id="LRBV02000011">
    <property type="status" value="NOT_ANNOTATED_CDS"/>
    <property type="molecule type" value="Genomic_DNA"/>
</dbReference>
<dbReference type="AlphaFoldDB" id="A0A7N2MVR8"/>
<dbReference type="SMART" id="SM00271">
    <property type="entry name" value="DnaJ"/>
    <property type="match status" value="1"/>
</dbReference>
<evidence type="ECO:0000313" key="3">
    <source>
        <dbReference type="EnsemblPlants" id="QL11p024169:mrna:CDS:1"/>
    </source>
</evidence>
<dbReference type="FunCoup" id="A0A7N2MVR8">
    <property type="interactions" value="1498"/>
</dbReference>
<reference evidence="3" key="2">
    <citation type="submission" date="2021-01" db="UniProtKB">
        <authorList>
            <consortium name="EnsemblPlants"/>
        </authorList>
    </citation>
    <scope>IDENTIFICATION</scope>
</reference>
<dbReference type="Proteomes" id="UP000594261">
    <property type="component" value="Chromosome 11"/>
</dbReference>
<feature type="compositionally biased region" description="Acidic residues" evidence="1">
    <location>
        <begin position="368"/>
        <end position="383"/>
    </location>
</feature>
<evidence type="ECO:0000259" key="2">
    <source>
        <dbReference type="PROSITE" id="PS50076"/>
    </source>
</evidence>
<feature type="compositionally biased region" description="Basic and acidic residues" evidence="1">
    <location>
        <begin position="178"/>
        <end position="192"/>
    </location>
</feature>
<dbReference type="SUPFAM" id="SSF46565">
    <property type="entry name" value="Chaperone J-domain"/>
    <property type="match status" value="1"/>
</dbReference>
<keyword evidence="4" id="KW-1185">Reference proteome</keyword>
<dbReference type="PROSITE" id="PS00636">
    <property type="entry name" value="DNAJ_1"/>
    <property type="match status" value="1"/>
</dbReference>
<sequence length="541" mass="58393">MDGSPYRAEAERWLSIAERLLTARDLHAAKSFAIRARDTEPRFRIELAEQIIAVADTVLAGESRIANGLYDCYGILQLARLTQNLELIAARYRQLALLLNPDRNRLAFADHAFRLVSEAWSVLSNSSKKAEYDHALIIISHSAASASGSTQQLHFHPQPQQPPPPPPLQPQAVRRSPRTKDGRLIVDEERPIFHNVPESTRHSEPTRAQPPPPPPPRQPSPSPPPPPPQPQAPARAESETESESGSFWTACPYCYLLFEYPRVYEECSLRCQNCKRAFQAVVIPSPPVTSDIDKDKENYYYCWGFFPLGFSDKGTGGSGKWSPITPMFTCSLEEATGIKTPAKRKQPTKTGPWVYYDDQEGFVAISDSSDDNQDDDDDDDDEWQTSRRKRRSKRRASAAAARAIRTSKKVQHERVKKASGGGEVSNNVSVTADGGSGGSGGGGGGGGGGVGGGGGGGGLKGESSKGKKTAVVGSGTRRRAGATELGKLDLNVEFSNEVEEPAAAGVSEGNGAGHGVEDNIEGIGFFEGLDEFLSSLPILKG</sequence>
<dbReference type="PANTHER" id="PTHR45496:SF19">
    <property type="entry name" value="J DOMAIN-CONTAINING PROTEIN"/>
    <property type="match status" value="1"/>
</dbReference>
<feature type="compositionally biased region" description="Basic residues" evidence="1">
    <location>
        <begin position="386"/>
        <end position="396"/>
    </location>
</feature>
<dbReference type="InterPro" id="IPR018253">
    <property type="entry name" value="DnaJ_domain_CS"/>
</dbReference>
<dbReference type="InterPro" id="IPR056988">
    <property type="entry name" value="Zn_ribbon_pln"/>
</dbReference>
<dbReference type="CDD" id="cd06257">
    <property type="entry name" value="DnaJ"/>
    <property type="match status" value="1"/>
</dbReference>
<feature type="domain" description="J" evidence="2">
    <location>
        <begin position="71"/>
        <end position="136"/>
    </location>
</feature>
<organism evidence="3 4">
    <name type="scientific">Quercus lobata</name>
    <name type="common">Valley oak</name>
    <dbReference type="NCBI Taxonomy" id="97700"/>
    <lineage>
        <taxon>Eukaryota</taxon>
        <taxon>Viridiplantae</taxon>
        <taxon>Streptophyta</taxon>
        <taxon>Embryophyta</taxon>
        <taxon>Tracheophyta</taxon>
        <taxon>Spermatophyta</taxon>
        <taxon>Magnoliopsida</taxon>
        <taxon>eudicotyledons</taxon>
        <taxon>Gunneridae</taxon>
        <taxon>Pentapetalae</taxon>
        <taxon>rosids</taxon>
        <taxon>fabids</taxon>
        <taxon>Fagales</taxon>
        <taxon>Fagaceae</taxon>
        <taxon>Quercus</taxon>
    </lineage>
</organism>
<dbReference type="RefSeq" id="XP_030943576.1">
    <property type="nucleotide sequence ID" value="XM_031087716.1"/>
</dbReference>
<proteinExistence type="predicted"/>
<dbReference type="Gene3D" id="1.10.287.110">
    <property type="entry name" value="DnaJ domain"/>
    <property type="match status" value="1"/>
</dbReference>
<dbReference type="PANTHER" id="PTHR45496">
    <property type="entry name" value="CHAPERONE DNAJ-DOMAIN SUPERFAMILY PROTEIN"/>
    <property type="match status" value="1"/>
</dbReference>
<gene>
    <name evidence="3" type="primary">LOC115968340</name>
</gene>
<dbReference type="OrthoDB" id="10250354at2759"/>
<dbReference type="InParanoid" id="A0A7N2MVR8"/>
<dbReference type="EnsemblPlants" id="QL11p024169:mrna">
    <property type="protein sequence ID" value="QL11p024169:mrna:CDS:1"/>
    <property type="gene ID" value="QL11p024169"/>
</dbReference>
<dbReference type="PROSITE" id="PS50076">
    <property type="entry name" value="DNAJ_2"/>
    <property type="match status" value="1"/>
</dbReference>
<dbReference type="Pfam" id="PF00226">
    <property type="entry name" value="DnaJ"/>
    <property type="match status" value="1"/>
</dbReference>
<feature type="compositionally biased region" description="Gly residues" evidence="1">
    <location>
        <begin position="434"/>
        <end position="460"/>
    </location>
</feature>
<evidence type="ECO:0000256" key="1">
    <source>
        <dbReference type="SAM" id="MobiDB-lite"/>
    </source>
</evidence>
<dbReference type="Pfam" id="PF23551">
    <property type="entry name" value="Zn_ribbon_20"/>
    <property type="match status" value="1"/>
</dbReference>
<feature type="compositionally biased region" description="Pro residues" evidence="1">
    <location>
        <begin position="208"/>
        <end position="231"/>
    </location>
</feature>
<dbReference type="InterPro" id="IPR036869">
    <property type="entry name" value="J_dom_sf"/>
</dbReference>
<dbReference type="OMA" id="SFAIRAC"/>
<evidence type="ECO:0000313" key="4">
    <source>
        <dbReference type="Proteomes" id="UP000594261"/>
    </source>
</evidence>
<feature type="compositionally biased region" description="Basic residues" evidence="1">
    <location>
        <begin position="405"/>
        <end position="417"/>
    </location>
</feature>
<dbReference type="InterPro" id="IPR001623">
    <property type="entry name" value="DnaJ_domain"/>
</dbReference>
<feature type="compositionally biased region" description="Low complexity" evidence="1">
    <location>
        <begin position="148"/>
        <end position="158"/>
    </location>
</feature>
<protein>
    <recommendedName>
        <fullName evidence="2">J domain-containing protein</fullName>
    </recommendedName>
</protein>